<accession>A0A7S4WCU5</accession>
<gene>
    <name evidence="2" type="ORF">AMON00008_LOCUS60550</name>
</gene>
<evidence type="ECO:0000313" key="2">
    <source>
        <dbReference type="EMBL" id="CAE4662159.1"/>
    </source>
</evidence>
<dbReference type="EMBL" id="HBNR01084547">
    <property type="protein sequence ID" value="CAE4662159.1"/>
    <property type="molecule type" value="Transcribed_RNA"/>
</dbReference>
<feature type="region of interest" description="Disordered" evidence="1">
    <location>
        <begin position="686"/>
        <end position="747"/>
    </location>
</feature>
<protein>
    <submittedName>
        <fullName evidence="2">Uncharacterized protein</fullName>
    </submittedName>
</protein>
<feature type="region of interest" description="Disordered" evidence="1">
    <location>
        <begin position="229"/>
        <end position="276"/>
    </location>
</feature>
<evidence type="ECO:0000256" key="1">
    <source>
        <dbReference type="SAM" id="MobiDB-lite"/>
    </source>
</evidence>
<dbReference type="AlphaFoldDB" id="A0A7S4WCU5"/>
<feature type="region of interest" description="Disordered" evidence="1">
    <location>
        <begin position="453"/>
        <end position="561"/>
    </location>
</feature>
<proteinExistence type="predicted"/>
<feature type="compositionally biased region" description="Low complexity" evidence="1">
    <location>
        <begin position="472"/>
        <end position="489"/>
    </location>
</feature>
<reference evidence="2" key="1">
    <citation type="submission" date="2021-01" db="EMBL/GenBank/DDBJ databases">
        <authorList>
            <person name="Corre E."/>
            <person name="Pelletier E."/>
            <person name="Niang G."/>
            <person name="Scheremetjew M."/>
            <person name="Finn R."/>
            <person name="Kale V."/>
            <person name="Holt S."/>
            <person name="Cochrane G."/>
            <person name="Meng A."/>
            <person name="Brown T."/>
            <person name="Cohen L."/>
        </authorList>
    </citation>
    <scope>NUCLEOTIDE SEQUENCE</scope>
    <source>
        <strain evidence="2">CCMP3105</strain>
    </source>
</reference>
<sequence length="747" mass="81836">MAPMPSNPGRPARGHSKKRRDPLEWDEAEDGPMPPEIARALDRIKESLTGTGLRDFSFYATSLIRDTRDNLQDDFPALQHLCFAVAKAALTLDNKNWDRFQELPVVRQHCLDYEMHTAQFSKIEPTWKTLLTSPKGGTTQQVWLHLGTEATSEGLGDLLDKMGWFGMHVCAHPPPPHLRDRVDHIQLDPLRDKDDEQFKFLCRKKGGMMPKPKLFSLVFIKMIFSPDDPTLDSSDEEDEVGMSSIKEEPPEAPEDGGEVRGGASASKPPKKKGPGIHEIGSECFGYGKLGVTRGMHPRRRLRALRNVLNVALTRLDDKGFLVITWPALPFHPMLFFLTHFLRGLFMRVHLITPENIKSWEIYILCAGFKREDKNNPGAGGGSELKSFMEGAYRSNCLDDVLLWTLTSEAEKEEAEGPKGSVAIGYEDLWTVYANKLDLLATELQVEVAAPLPTRKPKAQKAADQAKAKAKAKAAPDSPSSGAGGARAPAVPGREEGREPASASKERPQQQAPGGSKTGAKDEEVPVSLIDSDAKKAARLDRAAKEEKRHMTTDQKAAAAGMSKEDYEAKRFADLQAKAESWTVMENTGIQAFLPKQLPKKTGPISRSYPSLACSLGAAPGASHSGFPDRKAFVAKYPMLAHALDCTEHNDRRWHRRRLVSRTCVVPGNEDGGVTLSEDLVANLLPTPSAPAPATPSSKKIPLWSPPKLHRASPPPLFPLGQTARTGTGRPMRPGYPGGGSMGSLRVA</sequence>
<feature type="compositionally biased region" description="Acidic residues" evidence="1">
    <location>
        <begin position="229"/>
        <end position="240"/>
    </location>
</feature>
<name>A0A7S4WCU5_9DINO</name>
<feature type="compositionally biased region" description="Basic and acidic residues" evidence="1">
    <location>
        <begin position="531"/>
        <end position="552"/>
    </location>
</feature>
<feature type="compositionally biased region" description="Basic and acidic residues" evidence="1">
    <location>
        <begin position="492"/>
        <end position="507"/>
    </location>
</feature>
<organism evidence="2">
    <name type="scientific">Alexandrium monilatum</name>
    <dbReference type="NCBI Taxonomy" id="311494"/>
    <lineage>
        <taxon>Eukaryota</taxon>
        <taxon>Sar</taxon>
        <taxon>Alveolata</taxon>
        <taxon>Dinophyceae</taxon>
        <taxon>Gonyaulacales</taxon>
        <taxon>Pyrocystaceae</taxon>
        <taxon>Alexandrium</taxon>
    </lineage>
</organism>
<feature type="compositionally biased region" description="Low complexity" evidence="1">
    <location>
        <begin position="724"/>
        <end position="734"/>
    </location>
</feature>
<feature type="region of interest" description="Disordered" evidence="1">
    <location>
        <begin position="1"/>
        <end position="34"/>
    </location>
</feature>